<gene>
    <name evidence="1" type="ORF">SAMN05421841_1987</name>
</gene>
<dbReference type="Proteomes" id="UP000199469">
    <property type="component" value="Unassembled WGS sequence"/>
</dbReference>
<organism evidence="1 2">
    <name type="scientific">Chryseobacterium wanjuense</name>
    <dbReference type="NCBI Taxonomy" id="356305"/>
    <lineage>
        <taxon>Bacteria</taxon>
        <taxon>Pseudomonadati</taxon>
        <taxon>Bacteroidota</taxon>
        <taxon>Flavobacteriia</taxon>
        <taxon>Flavobacteriales</taxon>
        <taxon>Weeksellaceae</taxon>
        <taxon>Chryseobacterium group</taxon>
        <taxon>Chryseobacterium</taxon>
    </lineage>
</organism>
<name>A0A1I0QLP8_9FLAO</name>
<accession>A0A1I0QLP8</accession>
<evidence type="ECO:0000313" key="1">
    <source>
        <dbReference type="EMBL" id="SEW28010.1"/>
    </source>
</evidence>
<dbReference type="AlphaFoldDB" id="A0A1I0QLP8"/>
<keyword evidence="2" id="KW-1185">Reference proteome</keyword>
<dbReference type="STRING" id="356305.SAMN05421841_1987"/>
<reference evidence="2" key="1">
    <citation type="submission" date="2016-10" db="EMBL/GenBank/DDBJ databases">
        <authorList>
            <person name="Varghese N."/>
            <person name="Submissions S."/>
        </authorList>
    </citation>
    <scope>NUCLEOTIDE SEQUENCE [LARGE SCALE GENOMIC DNA]</scope>
    <source>
        <strain evidence="2">DSM 17724</strain>
    </source>
</reference>
<proteinExistence type="predicted"/>
<evidence type="ECO:0000313" key="2">
    <source>
        <dbReference type="Proteomes" id="UP000199469"/>
    </source>
</evidence>
<dbReference type="EMBL" id="FOIU01000001">
    <property type="protein sequence ID" value="SEW28010.1"/>
    <property type="molecule type" value="Genomic_DNA"/>
</dbReference>
<sequence>MNLYYFNAKKVTISNFISQYIYIPNVKKFN</sequence>
<protein>
    <submittedName>
        <fullName evidence="1">Uncharacterized protein</fullName>
    </submittedName>
</protein>